<proteinExistence type="predicted"/>
<protein>
    <submittedName>
        <fullName evidence="1">Uncharacterized protein (DUF1697 family)</fullName>
    </submittedName>
</protein>
<dbReference type="Pfam" id="PF08002">
    <property type="entry name" value="DUF1697"/>
    <property type="match status" value="1"/>
</dbReference>
<evidence type="ECO:0000313" key="2">
    <source>
        <dbReference type="Proteomes" id="UP000526083"/>
    </source>
</evidence>
<dbReference type="InterPro" id="IPR012545">
    <property type="entry name" value="DUF1697"/>
</dbReference>
<evidence type="ECO:0000313" key="1">
    <source>
        <dbReference type="EMBL" id="MBA8816099.1"/>
    </source>
</evidence>
<dbReference type="EMBL" id="JACGWY010000002">
    <property type="protein sequence ID" value="MBA8816099.1"/>
    <property type="molecule type" value="Genomic_DNA"/>
</dbReference>
<dbReference type="SUPFAM" id="SSF160379">
    <property type="entry name" value="SP0830-like"/>
    <property type="match status" value="1"/>
</dbReference>
<dbReference type="AlphaFoldDB" id="A0A7W3JNG1"/>
<reference evidence="1 2" key="1">
    <citation type="submission" date="2020-07" db="EMBL/GenBank/DDBJ databases">
        <title>Sequencing the genomes of 1000 actinobacteria strains.</title>
        <authorList>
            <person name="Klenk H.-P."/>
        </authorList>
    </citation>
    <scope>NUCLEOTIDE SEQUENCE [LARGE SCALE GENOMIC DNA]</scope>
    <source>
        <strain evidence="1 2">DSM 27576</strain>
    </source>
</reference>
<organism evidence="1 2">
    <name type="scientific">Microbacterium halimionae</name>
    <dbReference type="NCBI Taxonomy" id="1526413"/>
    <lineage>
        <taxon>Bacteria</taxon>
        <taxon>Bacillati</taxon>
        <taxon>Actinomycetota</taxon>
        <taxon>Actinomycetes</taxon>
        <taxon>Micrococcales</taxon>
        <taxon>Microbacteriaceae</taxon>
        <taxon>Microbacterium</taxon>
    </lineage>
</organism>
<dbReference type="Gene3D" id="3.30.70.1280">
    <property type="entry name" value="SP0830-like domains"/>
    <property type="match status" value="1"/>
</dbReference>
<comment type="caution">
    <text evidence="1">The sequence shown here is derived from an EMBL/GenBank/DDBJ whole genome shotgun (WGS) entry which is preliminary data.</text>
</comment>
<sequence length="186" mass="20304">MTLWVALLRGVNVGGVTVKNNDLVDVFGALGFSPVRAILASGNVVFETMDATADRETLAQKIEGALRARFSYDARVHLRNAHELGEALTSFPFDASDTSRQPYIVFCLDGSTVEELTTSVTPPEDPAESVTAGRNAIYWWPVKGRSTDTPFAKTLTRAVYKARTTTRNVRTVERILAAMHQSGPTT</sequence>
<name>A0A7W3JNG1_9MICO</name>
<keyword evidence="2" id="KW-1185">Reference proteome</keyword>
<dbReference type="PANTHER" id="PTHR36439:SF1">
    <property type="entry name" value="DUF1697 DOMAIN-CONTAINING PROTEIN"/>
    <property type="match status" value="1"/>
</dbReference>
<gene>
    <name evidence="1" type="ORF">FHX48_001172</name>
</gene>
<dbReference type="Proteomes" id="UP000526083">
    <property type="component" value="Unassembled WGS sequence"/>
</dbReference>
<accession>A0A7W3JNG1</accession>
<dbReference type="PIRSF" id="PIRSF008502">
    <property type="entry name" value="UCP008502"/>
    <property type="match status" value="1"/>
</dbReference>
<dbReference type="RefSeq" id="WP_167049664.1">
    <property type="nucleotide sequence ID" value="NZ_JAAOZB010000002.1"/>
</dbReference>
<dbReference type="Gene3D" id="3.30.70.1260">
    <property type="entry name" value="bacterial protein sp0830 like"/>
    <property type="match status" value="1"/>
</dbReference>
<dbReference type="PANTHER" id="PTHR36439">
    <property type="entry name" value="BLL4334 PROTEIN"/>
    <property type="match status" value="1"/>
</dbReference>